<proteinExistence type="predicted"/>
<comment type="caution">
    <text evidence="3">The sequence shown here is derived from an EMBL/GenBank/DDBJ whole genome shotgun (WGS) entry which is preliminary data.</text>
</comment>
<feature type="region of interest" description="Disordered" evidence="1">
    <location>
        <begin position="123"/>
        <end position="184"/>
    </location>
</feature>
<evidence type="ECO:0000256" key="1">
    <source>
        <dbReference type="SAM" id="MobiDB-lite"/>
    </source>
</evidence>
<accession>A0A5N5QGX2</accession>
<dbReference type="OrthoDB" id="3200670at2759"/>
<dbReference type="AlphaFoldDB" id="A0A5N5QGX2"/>
<organism evidence="3 4">
    <name type="scientific">Ceratobasidium theobromae</name>
    <dbReference type="NCBI Taxonomy" id="1582974"/>
    <lineage>
        <taxon>Eukaryota</taxon>
        <taxon>Fungi</taxon>
        <taxon>Dikarya</taxon>
        <taxon>Basidiomycota</taxon>
        <taxon>Agaricomycotina</taxon>
        <taxon>Agaricomycetes</taxon>
        <taxon>Cantharellales</taxon>
        <taxon>Ceratobasidiaceae</taxon>
        <taxon>Ceratobasidium</taxon>
    </lineage>
</organism>
<evidence type="ECO:0000313" key="4">
    <source>
        <dbReference type="Proteomes" id="UP000383932"/>
    </source>
</evidence>
<dbReference type="Pfam" id="PF00656">
    <property type="entry name" value="Peptidase_C14"/>
    <property type="match status" value="1"/>
</dbReference>
<feature type="domain" description="Peptidase C14 caspase" evidence="2">
    <location>
        <begin position="367"/>
        <end position="558"/>
    </location>
</feature>
<dbReference type="Gene3D" id="3.40.50.1460">
    <property type="match status" value="1"/>
</dbReference>
<gene>
    <name evidence="3" type="ORF">CTheo_5618</name>
</gene>
<dbReference type="EMBL" id="SSOP01000135">
    <property type="protein sequence ID" value="KAB5590924.1"/>
    <property type="molecule type" value="Genomic_DNA"/>
</dbReference>
<name>A0A5N5QGX2_9AGAM</name>
<feature type="compositionally biased region" description="Polar residues" evidence="1">
    <location>
        <begin position="162"/>
        <end position="184"/>
    </location>
</feature>
<evidence type="ECO:0000259" key="2">
    <source>
        <dbReference type="Pfam" id="PF00656"/>
    </source>
</evidence>
<evidence type="ECO:0000313" key="3">
    <source>
        <dbReference type="EMBL" id="KAB5590924.1"/>
    </source>
</evidence>
<dbReference type="InterPro" id="IPR011600">
    <property type="entry name" value="Pept_C14_caspase"/>
</dbReference>
<dbReference type="GO" id="GO:0006508">
    <property type="term" value="P:proteolysis"/>
    <property type="evidence" value="ECO:0007669"/>
    <property type="project" value="InterPro"/>
</dbReference>
<protein>
    <recommendedName>
        <fullName evidence="2">Peptidase C14 caspase domain-containing protein</fullName>
    </recommendedName>
</protein>
<reference evidence="3 4" key="1">
    <citation type="journal article" date="2019" name="Fungal Biol. Biotechnol.">
        <title>Draft genome sequence of fastidious pathogen Ceratobasidium theobromae, which causes vascular-streak dieback in Theobroma cacao.</title>
        <authorList>
            <person name="Ali S.S."/>
            <person name="Asman A."/>
            <person name="Shao J."/>
            <person name="Firmansyah A.P."/>
            <person name="Susilo A.W."/>
            <person name="Rosmana A."/>
            <person name="McMahon P."/>
            <person name="Junaid M."/>
            <person name="Guest D."/>
            <person name="Kheng T.Y."/>
            <person name="Meinhardt L.W."/>
            <person name="Bailey B.A."/>
        </authorList>
    </citation>
    <scope>NUCLEOTIDE SEQUENCE [LARGE SCALE GENOMIC DNA]</scope>
    <source>
        <strain evidence="3 4">CT2</strain>
    </source>
</reference>
<keyword evidence="4" id="KW-1185">Reference proteome</keyword>
<dbReference type="Proteomes" id="UP000383932">
    <property type="component" value="Unassembled WGS sequence"/>
</dbReference>
<sequence length="689" mass="75538">MNYYTRRNSRRATVDGAIGDNWVELAVPELAIAASAPAIDSVPGGRIGAHFSRIGLAWSNAVPHGVPQTSALLHAQMTRRGTVPSAAPSSSAAWPRVLRDERRESSRTLGAFALAHSVATVIAFAPNPGSPPPSKQPTTTTRRRWYSVLPGEPAEPVKRNNDPTTNDAHSDTSSTIGSDSCFSPYDGTNTPASEIVRTPPAASILHPKLPHLFVPAPNTIQPMQRSATFPPPSQHLHEAIPDQGQIIMIGPRTTLYDSPVPLITTSCTTPTRTSAQDKSTSTNTSVQLARRIIEGIGNLFDVVERQKSIDGLSTPSPSMDAHNNPRRSQVFQSAVDEWDFCAVTPSTGSNPARESWHTADTRERKLLIIGSSYNSENFRRATADTNATLGSLLGVSHDVKSLSSVFKKRSYTVETLVGESFDAKTVLERVAEFLKDALEGDVRAIIFTGHAARTHRDGTVAIVPPVAAEEEDDGSDEGWIRADVWESTVRRNTRAGVIVLSVFASCMSGDLMHQRVNLRDLNNSQVPEAPTTPDAPIFITFASSAPDQSTYESIVDARDRNNPRYGDHFLRAFTLAARDRDVTDWQSFIRVLEEKFEQFRKIGAFCAAHDLDPNYRNSRWLETHPQNPIYSSSQQHLPALQDIIPWDLVDPPTPAMPFGRIDLAEEFLAHIALRGETPEITHFTYANAQ</sequence>
<dbReference type="GO" id="GO:0004197">
    <property type="term" value="F:cysteine-type endopeptidase activity"/>
    <property type="evidence" value="ECO:0007669"/>
    <property type="project" value="InterPro"/>
</dbReference>